<dbReference type="RefSeq" id="WP_374813833.1">
    <property type="nucleotide sequence ID" value="NZ_JBHFLD010000008.1"/>
</dbReference>
<sequence length="342" mass="37366">MKHHTRITQAVNTGLRRFLSHGSRALSLVFAVVLLVTPDNGYSQEPAGLPVLSISVLQFGTAHWELDHLKHRKLDRQNGYRLDLKLVANLPASRLAVTSGSVDGAVADLLWAQSRFKAGAPYLYVPFSSQIGDIVVPEASAIRSVADLAGKRIGVAGGPDSKGWVLLTKVAERQGIDLARDARVQFAAPPLLNQALKRGQVDAVVTYWHFSARLRGEGGWRSAFGMADLLRALDLDPNLPVLGYVFPSEWARQHAGLIERFARSLHQAKAELAGEPSHWQRLRPLMGQSTDAVFDALRDGFVAGTPAPLNEQRRGDLQRLLVLTGADAEALMPEALFYRSPP</sequence>
<evidence type="ECO:0000313" key="2">
    <source>
        <dbReference type="EMBL" id="MFB2715510.1"/>
    </source>
</evidence>
<evidence type="ECO:0000313" key="3">
    <source>
        <dbReference type="Proteomes" id="UP001576762"/>
    </source>
</evidence>
<dbReference type="PANTHER" id="PTHR30024">
    <property type="entry name" value="ALIPHATIC SULFONATES-BINDING PROTEIN-RELATED"/>
    <property type="match status" value="1"/>
</dbReference>
<dbReference type="InterPro" id="IPR015168">
    <property type="entry name" value="SsuA/THI5"/>
</dbReference>
<organism evidence="2 3">
    <name type="scientific">Marinobacter shengliensis</name>
    <dbReference type="NCBI Taxonomy" id="1389223"/>
    <lineage>
        <taxon>Bacteria</taxon>
        <taxon>Pseudomonadati</taxon>
        <taxon>Pseudomonadota</taxon>
        <taxon>Gammaproteobacteria</taxon>
        <taxon>Pseudomonadales</taxon>
        <taxon>Marinobacteraceae</taxon>
        <taxon>Marinobacter</taxon>
    </lineage>
</organism>
<protein>
    <submittedName>
        <fullName evidence="2">ABC transporter substrate-binding protein</fullName>
    </submittedName>
</protein>
<evidence type="ECO:0000259" key="1">
    <source>
        <dbReference type="Pfam" id="PF09084"/>
    </source>
</evidence>
<dbReference type="SUPFAM" id="SSF53850">
    <property type="entry name" value="Periplasmic binding protein-like II"/>
    <property type="match status" value="1"/>
</dbReference>
<dbReference type="EMBL" id="JBHFLD010000008">
    <property type="protein sequence ID" value="MFB2715510.1"/>
    <property type="molecule type" value="Genomic_DNA"/>
</dbReference>
<comment type="caution">
    <text evidence="2">The sequence shown here is derived from an EMBL/GenBank/DDBJ whole genome shotgun (WGS) entry which is preliminary data.</text>
</comment>
<dbReference type="Proteomes" id="UP001576762">
    <property type="component" value="Unassembled WGS sequence"/>
</dbReference>
<dbReference type="PANTHER" id="PTHR30024:SF48">
    <property type="entry name" value="ABC TRANSPORTER SUBSTRATE-BINDING PROTEIN"/>
    <property type="match status" value="1"/>
</dbReference>
<name>A0ABV4W5Q0_9GAMM</name>
<reference evidence="2 3" key="1">
    <citation type="submission" date="2024-09" db="EMBL/GenBank/DDBJ databases">
        <title>Draft genome sequences of 6 high pH adapted Marinobacter shengliensis sp. isolated from Mariana forearc serpentinite mud volcanoes.</title>
        <authorList>
            <person name="Elkassas S."/>
            <person name="Serres M."/>
            <person name="Michael N."/>
            <person name="Amina P."/>
            <person name="Teodora Z."/>
            <person name="Julie H."/>
        </authorList>
    </citation>
    <scope>NUCLEOTIDE SEQUENCE [LARGE SCALE GENOMIC DNA]</scope>
    <source>
        <strain evidence="2 3">EB4</strain>
    </source>
</reference>
<feature type="domain" description="SsuA/THI5-like" evidence="1">
    <location>
        <begin position="99"/>
        <end position="276"/>
    </location>
</feature>
<dbReference type="Gene3D" id="3.40.190.10">
    <property type="entry name" value="Periplasmic binding protein-like II"/>
    <property type="match status" value="2"/>
</dbReference>
<gene>
    <name evidence="2" type="ORF">ACE05E_08440</name>
</gene>
<dbReference type="Pfam" id="PF09084">
    <property type="entry name" value="NMT1"/>
    <property type="match status" value="1"/>
</dbReference>
<keyword evidence="3" id="KW-1185">Reference proteome</keyword>
<proteinExistence type="predicted"/>
<accession>A0ABV4W5Q0</accession>